<dbReference type="EMBL" id="MFZF01000031">
    <property type="protein sequence ID" value="OGK15398.1"/>
    <property type="molecule type" value="Genomic_DNA"/>
</dbReference>
<evidence type="ECO:0000313" key="2">
    <source>
        <dbReference type="Proteomes" id="UP000178372"/>
    </source>
</evidence>
<dbReference type="InterPro" id="IPR043731">
    <property type="entry name" value="DUF5674"/>
</dbReference>
<comment type="caution">
    <text evidence="1">The sequence shown here is derived from an EMBL/GenBank/DDBJ whole genome shotgun (WGS) entry which is preliminary data.</text>
</comment>
<accession>A0A1F7G8Z4</accession>
<dbReference type="Proteomes" id="UP000178372">
    <property type="component" value="Unassembled WGS sequence"/>
</dbReference>
<organism evidence="1 2">
    <name type="scientific">Candidatus Roizmanbacteria bacterium RIFCSPHIGHO2_01_FULL_39_12b</name>
    <dbReference type="NCBI Taxonomy" id="1802030"/>
    <lineage>
        <taxon>Bacteria</taxon>
        <taxon>Candidatus Roizmaniibacteriota</taxon>
    </lineage>
</organism>
<sequence length="117" mass="13299">MPPIKVASNPVSFEELKKIIHLDYGELVKAVVDIEKNIIAFGGEMHADEEKLLLEQGSKQTNLWGINLYPDQFGTDEFIEFNSMINLRPSQGNRSRGVDDEEIQKRIVEVVSRLISK</sequence>
<evidence type="ECO:0000313" key="1">
    <source>
        <dbReference type="EMBL" id="OGK15398.1"/>
    </source>
</evidence>
<protein>
    <submittedName>
        <fullName evidence="1">Uncharacterized protein</fullName>
    </submittedName>
</protein>
<gene>
    <name evidence="1" type="ORF">A2690_05065</name>
</gene>
<reference evidence="1 2" key="1">
    <citation type="journal article" date="2016" name="Nat. Commun.">
        <title>Thousands of microbial genomes shed light on interconnected biogeochemical processes in an aquifer system.</title>
        <authorList>
            <person name="Anantharaman K."/>
            <person name="Brown C.T."/>
            <person name="Hug L.A."/>
            <person name="Sharon I."/>
            <person name="Castelle C.J."/>
            <person name="Probst A.J."/>
            <person name="Thomas B.C."/>
            <person name="Singh A."/>
            <person name="Wilkins M.J."/>
            <person name="Karaoz U."/>
            <person name="Brodie E.L."/>
            <person name="Williams K.H."/>
            <person name="Hubbard S.S."/>
            <person name="Banfield J.F."/>
        </authorList>
    </citation>
    <scope>NUCLEOTIDE SEQUENCE [LARGE SCALE GENOMIC DNA]</scope>
</reference>
<dbReference type="Pfam" id="PF18924">
    <property type="entry name" value="DUF5674"/>
    <property type="match status" value="1"/>
</dbReference>
<proteinExistence type="predicted"/>
<name>A0A1F7G8Z4_9BACT</name>
<dbReference type="AlphaFoldDB" id="A0A1F7G8Z4"/>